<dbReference type="GeneID" id="78392318"/>
<evidence type="ECO:0000313" key="1">
    <source>
        <dbReference type="EMBL" id="AVM48908.1"/>
    </source>
</evidence>
<dbReference type="Proteomes" id="UP000237883">
    <property type="component" value="Chromosome"/>
</dbReference>
<dbReference type="OrthoDB" id="2080373at2"/>
<proteinExistence type="predicted"/>
<keyword evidence="2" id="KW-1185">Reference proteome</keyword>
<accession>A0A2S0L6L1</accession>
<dbReference type="KEGG" id="mdv:C5Q96_08585"/>
<evidence type="ECO:0000313" key="2">
    <source>
        <dbReference type="Proteomes" id="UP000237883"/>
    </source>
</evidence>
<dbReference type="RefSeq" id="WP_106057962.1">
    <property type="nucleotide sequence ID" value="NZ_CP027228.1"/>
</dbReference>
<sequence length="210" mass="23811">MYIDEATFRQIFHKFIYIECPNALEGLSDTLEIIDGATGVLAYCFCEDLVGTSFNLLASAKKAEDGKLKVGPRCSERYARVRFNDVKDYEFEPVSELDADLSEFDDVPDDIRDNLESADKKMTMLRELEMLDGGRNIELPDFVSVTVGKKGFLPEVVWVRTTDFGDNEFYGTLHNPPKQGFGLEAGQRVRYRAYDNEGEIMLILDSSMLN</sequence>
<dbReference type="EMBL" id="CP027228">
    <property type="protein sequence ID" value="AVM48908.1"/>
    <property type="molecule type" value="Genomic_DNA"/>
</dbReference>
<name>A0A2S0L6L1_9FIRM</name>
<organism evidence="1 2">
    <name type="scientific">Mogibacterium diversum</name>
    <dbReference type="NCBI Taxonomy" id="114527"/>
    <lineage>
        <taxon>Bacteria</taxon>
        <taxon>Bacillati</taxon>
        <taxon>Bacillota</taxon>
        <taxon>Clostridia</taxon>
        <taxon>Peptostreptococcales</taxon>
        <taxon>Anaerovoracaceae</taxon>
        <taxon>Mogibacterium</taxon>
    </lineage>
</organism>
<gene>
    <name evidence="1" type="ORF">C5Q96_08585</name>
</gene>
<dbReference type="AlphaFoldDB" id="A0A2S0L6L1"/>
<protein>
    <submittedName>
        <fullName evidence="1">Uncharacterized protein</fullName>
    </submittedName>
</protein>
<reference evidence="2" key="1">
    <citation type="submission" date="2018-02" db="EMBL/GenBank/DDBJ databases">
        <authorList>
            <person name="Holder M.E."/>
            <person name="Ajami N.J."/>
            <person name="Petrosino J.F."/>
        </authorList>
    </citation>
    <scope>NUCLEOTIDE SEQUENCE [LARGE SCALE GENOMIC DNA]</scope>
    <source>
        <strain evidence="2">CCUG 47132</strain>
    </source>
</reference>